<evidence type="ECO:0000259" key="2">
    <source>
        <dbReference type="Pfam" id="PF03235"/>
    </source>
</evidence>
<dbReference type="Proteomes" id="UP001497527">
    <property type="component" value="Unassembled WGS sequence"/>
</dbReference>
<dbReference type="Pfam" id="PF03235">
    <property type="entry name" value="GmrSD_N"/>
    <property type="match status" value="1"/>
</dbReference>
<keyword evidence="4" id="KW-1185">Reference proteome</keyword>
<dbReference type="EMBL" id="CAXJIO010000010">
    <property type="protein sequence ID" value="CAL2101865.1"/>
    <property type="molecule type" value="Genomic_DNA"/>
</dbReference>
<dbReference type="InterPro" id="IPR004919">
    <property type="entry name" value="GmrSD_N"/>
</dbReference>
<protein>
    <submittedName>
        <fullName evidence="3">DUF262 domain-containing protein</fullName>
    </submittedName>
</protein>
<evidence type="ECO:0000313" key="4">
    <source>
        <dbReference type="Proteomes" id="UP001497527"/>
    </source>
</evidence>
<accession>A0ABM9P8G7</accession>
<evidence type="ECO:0000313" key="3">
    <source>
        <dbReference type="EMBL" id="CAL2101865.1"/>
    </source>
</evidence>
<gene>
    <name evidence="3" type="ORF">T190423A01A_10428</name>
</gene>
<name>A0ABM9P8G7_9FLAO</name>
<feature type="domain" description="GmrSD restriction endonucleases N-terminal" evidence="2">
    <location>
        <begin position="13"/>
        <end position="285"/>
    </location>
</feature>
<keyword evidence="1" id="KW-0175">Coiled coil</keyword>
<reference evidence="3 4" key="1">
    <citation type="submission" date="2024-05" db="EMBL/GenBank/DDBJ databases">
        <authorList>
            <person name="Duchaud E."/>
        </authorList>
    </citation>
    <scope>NUCLEOTIDE SEQUENCE [LARGE SCALE GENOMIC DNA]</scope>
    <source>
        <strain evidence="3">Ena-SAMPLE-TAB-13-05-2024-13:56:06:370-140308</strain>
    </source>
</reference>
<sequence>MTEENNIKTFWEVIQENQIEIPVIQRDYAQGRQNDRVNQIREDFVEALTKVLQNENKEALHLDFVYGRIQGKDQEFILARNKEAVENVLKAVQGYASNLNMDVGVDISHKKNESTPLTYRKLIPLDGQQRLTTLFLLHWYLIQRINQTDVNQQLKHLEGFKYKTRKSTTEFCNYLTHLNNYDIKNLFVVDKKVSEQIEKSTSFFRVWKHDPSVKGMLVMLDAIHNRLKHVSEEQLQLMWNNLTTNRKITFDFLDLDELDQTDELYVKMNARGKQLSDFEHFKAWLQEYIKKEDSITIKEVRWEHELDTSWLDLFWTHKEPKVFQVDDAIYNYIKSINLYKYIVNTKEEHINKNLIEKIRETNKEKNFITLNTFKKFDFFSSKSLDFLFNTLSKLSSDKLLKLNASLKTISCYPFIKGKNIDEFFFNESQNLSLWDRTYYYAYILFINDVDDFDENTIVAKFQSWMRICRNLIYNTYIQNPETFIKAIKSIYELSAFKFTIEEHLIKADFKVSFFESQVKEEVRKLKYFKLGDNWKEKILEYENHSYFYGQIDFLFDLLEEDQENFELFKHYGDTLCDLFKSDIEKENHLLQRSLLAQGNYTIGLSGQKRTFCKSDKGNLRALNDNWRKVFNDEGRLKILKSLLDDKRPFSDIVKSYSESNWRKYFIKYPSAIAYCKNRFFDSDHNLDVRLLSGSTYNGKHTDLYLFILLKKLEEHEEFESLSFIHKDVNNYRTESNFPSIEVLNDERIIITINYSYNLLQNNKGFEIKLEDDSLLSEFSNTFSKYQSVNEKHIFQVVNDISEMDTMLDSIIKNLLITDSVLKNSI</sequence>
<evidence type="ECO:0000256" key="1">
    <source>
        <dbReference type="SAM" id="Coils"/>
    </source>
</evidence>
<comment type="caution">
    <text evidence="3">The sequence shown here is derived from an EMBL/GenBank/DDBJ whole genome shotgun (WGS) entry which is preliminary data.</text>
</comment>
<proteinExistence type="predicted"/>
<organism evidence="3 4">
    <name type="scientific">Tenacibaculum polynesiense</name>
    <dbReference type="NCBI Taxonomy" id="3137857"/>
    <lineage>
        <taxon>Bacteria</taxon>
        <taxon>Pseudomonadati</taxon>
        <taxon>Bacteroidota</taxon>
        <taxon>Flavobacteriia</taxon>
        <taxon>Flavobacteriales</taxon>
        <taxon>Flavobacteriaceae</taxon>
        <taxon>Tenacibaculum</taxon>
    </lineage>
</organism>
<feature type="coiled-coil region" evidence="1">
    <location>
        <begin position="344"/>
        <end position="371"/>
    </location>
</feature>
<dbReference type="RefSeq" id="WP_348714946.1">
    <property type="nucleotide sequence ID" value="NZ_CAXJIO010000010.1"/>
</dbReference>